<evidence type="ECO:0000313" key="2">
    <source>
        <dbReference type="EMBL" id="WDE96963.1"/>
    </source>
</evidence>
<dbReference type="SUPFAM" id="SSF53300">
    <property type="entry name" value="vWA-like"/>
    <property type="match status" value="1"/>
</dbReference>
<protein>
    <submittedName>
        <fullName evidence="2">VWA domain-containing protein</fullName>
    </submittedName>
</protein>
<feature type="transmembrane region" description="Helical" evidence="1">
    <location>
        <begin position="6"/>
        <end position="27"/>
    </location>
</feature>
<organism evidence="2 3">
    <name type="scientific">Lentisphaera profundi</name>
    <dbReference type="NCBI Taxonomy" id="1658616"/>
    <lineage>
        <taxon>Bacteria</taxon>
        <taxon>Pseudomonadati</taxon>
        <taxon>Lentisphaerota</taxon>
        <taxon>Lentisphaeria</taxon>
        <taxon>Lentisphaerales</taxon>
        <taxon>Lentisphaeraceae</taxon>
        <taxon>Lentisphaera</taxon>
    </lineage>
</organism>
<dbReference type="SUPFAM" id="SSF52317">
    <property type="entry name" value="Class I glutamine amidotransferase-like"/>
    <property type="match status" value="1"/>
</dbReference>
<dbReference type="EMBL" id="CP117811">
    <property type="protein sequence ID" value="WDE96963.1"/>
    <property type="molecule type" value="Genomic_DNA"/>
</dbReference>
<dbReference type="PANTHER" id="PTHR37947">
    <property type="entry name" value="BLL2462 PROTEIN"/>
    <property type="match status" value="1"/>
</dbReference>
<keyword evidence="3" id="KW-1185">Reference proteome</keyword>
<dbReference type="PANTHER" id="PTHR37947:SF1">
    <property type="entry name" value="BLL2462 PROTEIN"/>
    <property type="match status" value="1"/>
</dbReference>
<sequence>MPSFSPIIPLPILAIIFVLYLWSLWALWKREQGKKPIYLIFRFIATLLIFFCALKPAWKISQTISSKQSLYILIDSSQSMEVEDELPSRYKNALSLIEKHREEIDELDRLNVEIRFFDLKLHETSPDKLGSATSISNALSTCLQEDNKIKAFMLLSDGIQNHGQDLEKVIYTIKQNETSVYFVAFGKEKLQGQFSDISLSELRSPEFIQDKQDLKIKFRAELKGLKGKNQSFELMHEGRLLTSQTYLAKSNHDIVELEMIVPEKKLKASYKLLTIKAPPRANEITPLDNEAQRLIFVREEGLKILLLATHPSADYKFLRRSLETNPHFTLTSPSPFVLQSSRADDFWKETQLDDYDLIILSQVNPKFLKPRFFNELYELYSLNKKGVLIINGSDFNKYLSQDLAFADSLPILPVGAPLEQDIIINELSQNHFISKNFKDYNLNTLAISGITFPSRANPGSQVILDSSLAPLIVTRQWKASRLGMIQTNSLWQLNLNENQEFYHDIITRLAYFLCARENDLKDSLNVKSNKLNYVQKEKVFFTASLKNAEGTQVKGADVKLTFKDQNHSMTPMALSYAHTQVFEQSGLIEFKAKSKMNEESLVSLPAQLYVNQEHNELKDISTNLQLLNTLSEQTKGAQVLRSDFSDWLKKMNRTGRVHSVSLQVKNTPLWDNYFILCLILFFFCLEWYWRKFV</sequence>
<proteinExistence type="predicted"/>
<dbReference type="Proteomes" id="UP001214250">
    <property type="component" value="Chromosome 1"/>
</dbReference>
<evidence type="ECO:0000313" key="3">
    <source>
        <dbReference type="Proteomes" id="UP001214250"/>
    </source>
</evidence>
<feature type="transmembrane region" description="Helical" evidence="1">
    <location>
        <begin position="670"/>
        <end position="689"/>
    </location>
</feature>
<accession>A0ABY7VRX9</accession>
<name>A0ABY7VRX9_9BACT</name>
<dbReference type="RefSeq" id="WP_274151065.1">
    <property type="nucleotide sequence ID" value="NZ_CP117811.1"/>
</dbReference>
<reference evidence="2 3" key="1">
    <citation type="submission" date="2023-02" db="EMBL/GenBank/DDBJ databases">
        <title>Genome sequence of Lentisphaera profundi SAORIC-696.</title>
        <authorList>
            <person name="Kim e."/>
            <person name="Cho J.-C."/>
            <person name="Choi A."/>
            <person name="Kang I."/>
        </authorList>
    </citation>
    <scope>NUCLEOTIDE SEQUENCE [LARGE SCALE GENOMIC DNA]</scope>
    <source>
        <strain evidence="2 3">SAORIC-696</strain>
    </source>
</reference>
<gene>
    <name evidence="2" type="ORF">PQO03_03185</name>
</gene>
<keyword evidence="1" id="KW-0472">Membrane</keyword>
<dbReference type="Gene3D" id="3.40.50.410">
    <property type="entry name" value="von Willebrand factor, type A domain"/>
    <property type="match status" value="1"/>
</dbReference>
<dbReference type="InterPro" id="IPR036465">
    <property type="entry name" value="vWFA_dom_sf"/>
</dbReference>
<evidence type="ECO:0000256" key="1">
    <source>
        <dbReference type="SAM" id="Phobius"/>
    </source>
</evidence>
<keyword evidence="1" id="KW-0812">Transmembrane</keyword>
<dbReference type="CDD" id="cd00198">
    <property type="entry name" value="vWFA"/>
    <property type="match status" value="1"/>
</dbReference>
<keyword evidence="1" id="KW-1133">Transmembrane helix</keyword>
<feature type="transmembrane region" description="Helical" evidence="1">
    <location>
        <begin position="39"/>
        <end position="58"/>
    </location>
</feature>
<dbReference type="InterPro" id="IPR029062">
    <property type="entry name" value="Class_I_gatase-like"/>
</dbReference>
<dbReference type="Gene3D" id="3.40.50.880">
    <property type="match status" value="1"/>
</dbReference>